<reference evidence="3" key="1">
    <citation type="submission" date="2010-08" db="EMBL/GenBank/DDBJ databases">
        <authorList>
            <consortium name="Caenorhabditis japonica Sequencing Consortium"/>
            <person name="Wilson R.K."/>
        </authorList>
    </citation>
    <scope>NUCLEOTIDE SEQUENCE [LARGE SCALE GENOMIC DNA]</scope>
    <source>
        <strain evidence="3">DF5081</strain>
    </source>
</reference>
<organism evidence="2 3">
    <name type="scientific">Caenorhabditis japonica</name>
    <dbReference type="NCBI Taxonomy" id="281687"/>
    <lineage>
        <taxon>Eukaryota</taxon>
        <taxon>Metazoa</taxon>
        <taxon>Ecdysozoa</taxon>
        <taxon>Nematoda</taxon>
        <taxon>Chromadorea</taxon>
        <taxon>Rhabditida</taxon>
        <taxon>Rhabditina</taxon>
        <taxon>Rhabditomorpha</taxon>
        <taxon>Rhabditoidea</taxon>
        <taxon>Rhabditidae</taxon>
        <taxon>Peloderinae</taxon>
        <taxon>Caenorhabditis</taxon>
    </lineage>
</organism>
<evidence type="ECO:0000313" key="3">
    <source>
        <dbReference type="Proteomes" id="UP000005237"/>
    </source>
</evidence>
<sequence>VEARKRVREEKEDESVTYNPTAETSAETDRSERESGHQIVVYGSSFNLKGEILIVDFCGNVEKGTMAMRLYLRMQLNFWQLMNSGTAICHGFGRSVRAATRHLAEKCAYLRILLPLVDDKIEEISEAGLISISEMAPPKPKEHVCIKLEEDVLVVTKEFDDLYPG</sequence>
<keyword evidence="3" id="KW-1185">Reference proteome</keyword>
<reference evidence="2" key="2">
    <citation type="submission" date="2022-06" db="UniProtKB">
        <authorList>
            <consortium name="EnsemblMetazoa"/>
        </authorList>
    </citation>
    <scope>IDENTIFICATION</scope>
    <source>
        <strain evidence="2">DF5081</strain>
    </source>
</reference>
<proteinExistence type="predicted"/>
<feature type="region of interest" description="Disordered" evidence="1">
    <location>
        <begin position="1"/>
        <end position="34"/>
    </location>
</feature>
<protein>
    <submittedName>
        <fullName evidence="2">Uncharacterized protein</fullName>
    </submittedName>
</protein>
<feature type="compositionally biased region" description="Basic and acidic residues" evidence="1">
    <location>
        <begin position="1"/>
        <end position="10"/>
    </location>
</feature>
<dbReference type="AlphaFoldDB" id="A0A8R1EHH1"/>
<dbReference type="EnsemblMetazoa" id="CJA35966b.1">
    <property type="protein sequence ID" value="CJA35966b.1"/>
    <property type="gene ID" value="WBGene00211813"/>
</dbReference>
<name>A0A8R1EHH1_CAEJA</name>
<evidence type="ECO:0000256" key="1">
    <source>
        <dbReference type="SAM" id="MobiDB-lite"/>
    </source>
</evidence>
<accession>A0A8R1EHH1</accession>
<evidence type="ECO:0000313" key="2">
    <source>
        <dbReference type="EnsemblMetazoa" id="CJA35966b.1"/>
    </source>
</evidence>
<dbReference type="Proteomes" id="UP000005237">
    <property type="component" value="Unassembled WGS sequence"/>
</dbReference>